<keyword evidence="11" id="KW-0175">Coiled coil</keyword>
<dbReference type="GO" id="GO:0006576">
    <property type="term" value="P:biogenic amine metabolic process"/>
    <property type="evidence" value="ECO:0007669"/>
    <property type="project" value="InterPro"/>
</dbReference>
<feature type="region of interest" description="Disordered" evidence="12">
    <location>
        <begin position="394"/>
        <end position="414"/>
    </location>
</feature>
<accession>D2V454</accession>
<evidence type="ECO:0000256" key="9">
    <source>
        <dbReference type="ARBA" id="ARBA00049117"/>
    </source>
</evidence>
<keyword evidence="15" id="KW-1185">Reference proteome</keyword>
<dbReference type="eggNOG" id="KOG1951">
    <property type="taxonomic scope" value="Eukaryota"/>
</dbReference>
<feature type="region of interest" description="Disordered" evidence="12">
    <location>
        <begin position="456"/>
        <end position="580"/>
    </location>
</feature>
<evidence type="ECO:0000256" key="10">
    <source>
        <dbReference type="ARBA" id="ARBA00061391"/>
    </source>
</evidence>
<dbReference type="PANTHER" id="PTHR12858">
    <property type="entry name" value="RIBOSOME BIOGENESIS PROTEIN"/>
    <property type="match status" value="1"/>
</dbReference>
<dbReference type="InterPro" id="IPR030387">
    <property type="entry name" value="G_Bms1/Tsr1_dom"/>
</dbReference>
<dbReference type="STRING" id="5762.D2V454"/>
<dbReference type="InterPro" id="IPR007034">
    <property type="entry name" value="BMS1_TSR1_C"/>
</dbReference>
<dbReference type="GO" id="GO:0030686">
    <property type="term" value="C:90S preribosome"/>
    <property type="evidence" value="ECO:0007669"/>
    <property type="project" value="TreeGrafter"/>
</dbReference>
<comment type="similarity">
    <text evidence="10">Belongs to the TRAFAC class translation factor GTPase superfamily. Bms1-like GTPase family. BMS1 subfamily.</text>
</comment>
<feature type="compositionally biased region" description="Basic and acidic residues" evidence="12">
    <location>
        <begin position="795"/>
        <end position="814"/>
    </location>
</feature>
<dbReference type="Pfam" id="PF10662">
    <property type="entry name" value="PduV-EutP"/>
    <property type="match status" value="1"/>
</dbReference>
<dbReference type="PROSITE" id="PS51714">
    <property type="entry name" value="G_BMS1"/>
    <property type="match status" value="1"/>
</dbReference>
<evidence type="ECO:0000256" key="11">
    <source>
        <dbReference type="SAM" id="Coils"/>
    </source>
</evidence>
<evidence type="ECO:0000256" key="5">
    <source>
        <dbReference type="ARBA" id="ARBA00022801"/>
    </source>
</evidence>
<feature type="domain" description="Bms1-type G" evidence="13">
    <location>
        <begin position="94"/>
        <end position="257"/>
    </location>
</feature>
<feature type="compositionally biased region" description="Gly residues" evidence="12">
    <location>
        <begin position="1"/>
        <end position="11"/>
    </location>
</feature>
<evidence type="ECO:0000256" key="7">
    <source>
        <dbReference type="ARBA" id="ARBA00023134"/>
    </source>
</evidence>
<evidence type="ECO:0000256" key="8">
    <source>
        <dbReference type="ARBA" id="ARBA00023242"/>
    </source>
</evidence>
<dbReference type="EMBL" id="GG738851">
    <property type="protein sequence ID" value="EFC48321.1"/>
    <property type="molecule type" value="Genomic_DNA"/>
</dbReference>
<feature type="compositionally biased region" description="Acidic residues" evidence="12">
    <location>
        <begin position="762"/>
        <end position="781"/>
    </location>
</feature>
<evidence type="ECO:0000256" key="2">
    <source>
        <dbReference type="ARBA" id="ARBA00022517"/>
    </source>
</evidence>
<dbReference type="SMART" id="SM00785">
    <property type="entry name" value="AARP2CN"/>
    <property type="match status" value="1"/>
</dbReference>
<keyword evidence="5" id="KW-0378">Hydrolase</keyword>
<dbReference type="SUPFAM" id="SSF52540">
    <property type="entry name" value="P-loop containing nucleoside triphosphate hydrolases"/>
    <property type="match status" value="1"/>
</dbReference>
<sequence>MSSSGGGGGGLPSEQQINKEHKARRAGNKFKKREVQRKKKLGVSEEQQKGDYVNNRANTVGKGNAFARDLKYKLDKFESKLHAPIVSRIYGEGPPKMVAVVGPPKSGKTTLITSLVKQYTKQTLTEVTGPITVRTGKSRTTFFECPNEINAMIDMAKTADLVLLLIDASYGFEMENFEFLNMLQVHGMTRVMGVLTHLDLIKKARTVRKLKKKLKHRFWTEVCDGAKLFYLSGLRGGLYTPRETINLSRFISIIKPRPIKWRTTHPCVVVDRFEDVTDPQLIEENSKIERHVCLYGYVRNTFLRKGTPIHIPGCGDFTLNNITTLEDPLPPKPKEKQRSKLDKFKGLYGPMSNLGSVFYDKDNVYIDISNNESLNENNRHGGIDQAEELLLTRKGKDISSEKREERKHQAEETSKIVKSLIEQSDINLDEKISNQQVKLFSGAKSALIAKKSSTIVPSSLNNNNNNMEDDDDEDEIDEEFDEDMDEEEFLRKYIDNEAEEDDEDDDEMSDDEDSKFHRKRRGIAKLMGDDEDNDDEIYAEALNTSTKSSKKKENIVYDDSDEEDDDLDENTRKIIRAGDDDEEYFEPRKLKVNESTGQFEIEGNEEEELSDLEEEDGTGSAANKWKEGMEERASSQFYDATISLQQLVYGEQEEEEEDDGEANQNDDDEEEQVQQQKNDLDDIFNFKKQITEKKKKLNVDRLKVDFVDRTRTQIEPTEIKHDWEDAEFRETIRNKFVTGDWSSRRDANNKPIASKKSKNVEKDEEEQDEMEDDEIQQDDENDDILDELQKKRMEKKKSFDAQFDEKKSSDKKEGSAGVEEEEEDPITTIEKLKKKLREDDPQMILNKTEFQNLTREQREEIEGISPGSYVRLEINSFPTEFIENVNFKNPIIVGGMHPEECRMGLIKMRMKRHRWYPRTLKNKDPLVFSIGWRRFQSIPTYCMQDDNGRHRQIKYTPEYMHCIAAIYGPFVPQNTGVIAFQTLSEKVDTFRVSATGYVMEMDQDFSIVKKLKLLGYPKIVHKNTCIVTKMFTSDLEVAKYEGASLRTVSGLRGSVKKPFRGDKASPGDFRATFEDKLIRGDIIFLRCWYALELERFYNPVYNHLTKKWYGMRTVSQLRKLKHLPIPVKEDSLYKAINSRSTAGHDAHFVPKPKLLKQLPFSEQRKKVVQVTGLTNNLNDFIAEDAPIHELTTALMSDKEVERANMLRKLKAINSEREKKNSINELKLKMKQMKHQVQEERAKSKSKKSTMKRRAVMKELSRVKKAKYFVNEEGGAGAGGSADK</sequence>
<gene>
    <name evidence="14" type="ORF">NAEGRDRAFT_78491</name>
</gene>
<evidence type="ECO:0000256" key="3">
    <source>
        <dbReference type="ARBA" id="ARBA00022553"/>
    </source>
</evidence>
<feature type="compositionally biased region" description="Acidic residues" evidence="12">
    <location>
        <begin position="529"/>
        <end position="538"/>
    </location>
</feature>
<evidence type="ECO:0000259" key="13">
    <source>
        <dbReference type="PROSITE" id="PS51714"/>
    </source>
</evidence>
<keyword evidence="3" id="KW-0597">Phosphoprotein</keyword>
<keyword evidence="4" id="KW-0547">Nucleotide-binding</keyword>
<feature type="compositionally biased region" description="Acidic residues" evidence="12">
    <location>
        <begin position="651"/>
        <end position="672"/>
    </location>
</feature>
<dbReference type="CDD" id="cd01882">
    <property type="entry name" value="BMS1"/>
    <property type="match status" value="1"/>
</dbReference>
<evidence type="ECO:0000313" key="15">
    <source>
        <dbReference type="Proteomes" id="UP000006671"/>
    </source>
</evidence>
<evidence type="ECO:0000256" key="1">
    <source>
        <dbReference type="ARBA" id="ARBA00004604"/>
    </source>
</evidence>
<dbReference type="SMART" id="SM01362">
    <property type="entry name" value="DUF663"/>
    <property type="match status" value="1"/>
</dbReference>
<feature type="compositionally biased region" description="Basic and acidic residues" evidence="12">
    <location>
        <begin position="624"/>
        <end position="633"/>
    </location>
</feature>
<evidence type="ECO:0000256" key="4">
    <source>
        <dbReference type="ARBA" id="ARBA00022741"/>
    </source>
</evidence>
<dbReference type="PANTHER" id="PTHR12858:SF2">
    <property type="entry name" value="RIBOSOME BIOGENESIS PROTEIN BMS1 HOMOLOG"/>
    <property type="match status" value="1"/>
</dbReference>
<dbReference type="InterPro" id="IPR012381">
    <property type="entry name" value="EutP_PduV"/>
</dbReference>
<name>D2V454_NAEGR</name>
<comment type="subcellular location">
    <subcellularLocation>
        <location evidence="1">Nucleus</location>
        <location evidence="1">Nucleolus</location>
    </subcellularLocation>
</comment>
<keyword evidence="2" id="KW-0690">Ribosome biogenesis</keyword>
<dbReference type="Pfam" id="PF08142">
    <property type="entry name" value="AARP2CN"/>
    <property type="match status" value="1"/>
</dbReference>
<keyword evidence="6" id="KW-0067">ATP-binding</keyword>
<dbReference type="Gene3D" id="3.40.50.300">
    <property type="entry name" value="P-loop containing nucleotide triphosphate hydrolases"/>
    <property type="match status" value="1"/>
</dbReference>
<dbReference type="Pfam" id="PF04950">
    <property type="entry name" value="RIBIOP_C"/>
    <property type="match status" value="1"/>
</dbReference>
<feature type="coiled-coil region" evidence="11">
    <location>
        <begin position="1195"/>
        <end position="1242"/>
    </location>
</feature>
<feature type="compositionally biased region" description="Acidic residues" evidence="12">
    <location>
        <begin position="467"/>
        <end position="488"/>
    </location>
</feature>
<dbReference type="VEuPathDB" id="AmoebaDB:NAEGRDRAFT_78491"/>
<feature type="compositionally biased region" description="Basic and acidic residues" evidence="12">
    <location>
        <begin position="569"/>
        <end position="578"/>
    </location>
</feature>
<reference evidence="14 15" key="1">
    <citation type="journal article" date="2010" name="Cell">
        <title>The genome of Naegleria gruberi illuminates early eukaryotic versatility.</title>
        <authorList>
            <person name="Fritz-Laylin L.K."/>
            <person name="Prochnik S.E."/>
            <person name="Ginger M.L."/>
            <person name="Dacks J.B."/>
            <person name="Carpenter M.L."/>
            <person name="Field M.C."/>
            <person name="Kuo A."/>
            <person name="Paredez A."/>
            <person name="Chapman J."/>
            <person name="Pham J."/>
            <person name="Shu S."/>
            <person name="Neupane R."/>
            <person name="Cipriano M."/>
            <person name="Mancuso J."/>
            <person name="Tu H."/>
            <person name="Salamov A."/>
            <person name="Lindquist E."/>
            <person name="Shapiro H."/>
            <person name="Lucas S."/>
            <person name="Grigoriev I.V."/>
            <person name="Cande W.Z."/>
            <person name="Fulton C."/>
            <person name="Rokhsar D.S."/>
            <person name="Dawson S.C."/>
        </authorList>
    </citation>
    <scope>NUCLEOTIDE SEQUENCE [LARGE SCALE GENOMIC DNA]</scope>
    <source>
        <strain evidence="14 15">NEG-M</strain>
    </source>
</reference>
<feature type="region of interest" description="Disordered" evidence="12">
    <location>
        <begin position="734"/>
        <end position="781"/>
    </location>
</feature>
<dbReference type="GO" id="GO:0000479">
    <property type="term" value="P:endonucleolytic cleavage of tricistronic rRNA transcript (SSU-rRNA, 5.8S rRNA, LSU-rRNA)"/>
    <property type="evidence" value="ECO:0007669"/>
    <property type="project" value="TreeGrafter"/>
</dbReference>
<evidence type="ECO:0000313" key="14">
    <source>
        <dbReference type="EMBL" id="EFC48321.1"/>
    </source>
</evidence>
<dbReference type="Proteomes" id="UP000006671">
    <property type="component" value="Unassembled WGS sequence"/>
</dbReference>
<keyword evidence="7" id="KW-0342">GTP-binding</keyword>
<dbReference type="GO" id="GO:0000462">
    <property type="term" value="P:maturation of SSU-rRNA from tricistronic rRNA transcript (SSU-rRNA, 5.8S rRNA, LSU-rRNA)"/>
    <property type="evidence" value="ECO:0007669"/>
    <property type="project" value="TreeGrafter"/>
</dbReference>
<comment type="catalytic activity">
    <reaction evidence="9">
        <text>GTP + H2O = GDP + phosphate + H(+)</text>
        <dbReference type="Rhea" id="RHEA:19669"/>
        <dbReference type="ChEBI" id="CHEBI:15377"/>
        <dbReference type="ChEBI" id="CHEBI:15378"/>
        <dbReference type="ChEBI" id="CHEBI:37565"/>
        <dbReference type="ChEBI" id="CHEBI:43474"/>
        <dbReference type="ChEBI" id="CHEBI:58189"/>
    </reaction>
    <physiologicalReaction direction="left-to-right" evidence="9">
        <dbReference type="Rhea" id="RHEA:19670"/>
    </physiologicalReaction>
</comment>
<dbReference type="GO" id="GO:0003924">
    <property type="term" value="F:GTPase activity"/>
    <property type="evidence" value="ECO:0007669"/>
    <property type="project" value="TreeGrafter"/>
</dbReference>
<organism evidence="15">
    <name type="scientific">Naegleria gruberi</name>
    <name type="common">Amoeba</name>
    <dbReference type="NCBI Taxonomy" id="5762"/>
    <lineage>
        <taxon>Eukaryota</taxon>
        <taxon>Discoba</taxon>
        <taxon>Heterolobosea</taxon>
        <taxon>Tetramitia</taxon>
        <taxon>Eutetramitia</taxon>
        <taxon>Vahlkampfiidae</taxon>
        <taxon>Naegleria</taxon>
    </lineage>
</organism>
<keyword evidence="8" id="KW-0539">Nucleus</keyword>
<feature type="compositionally biased region" description="Acidic residues" evidence="12">
    <location>
        <begin position="602"/>
        <end position="617"/>
    </location>
</feature>
<dbReference type="GO" id="GO:0005525">
    <property type="term" value="F:GTP binding"/>
    <property type="evidence" value="ECO:0007669"/>
    <property type="project" value="UniProtKB-KW"/>
</dbReference>
<feature type="compositionally biased region" description="Acidic residues" evidence="12">
    <location>
        <begin position="556"/>
        <end position="568"/>
    </location>
</feature>
<dbReference type="InterPro" id="IPR012948">
    <property type="entry name" value="AARP2CN"/>
</dbReference>
<dbReference type="KEGG" id="ngr:NAEGRDRAFT_78491"/>
<feature type="compositionally biased region" description="Acidic residues" evidence="12">
    <location>
        <begin position="496"/>
        <end position="513"/>
    </location>
</feature>
<dbReference type="InterPro" id="IPR027417">
    <property type="entry name" value="P-loop_NTPase"/>
</dbReference>
<dbReference type="InterPro" id="IPR039761">
    <property type="entry name" value="Bms1/Tsr1"/>
</dbReference>
<dbReference type="GO" id="GO:0034511">
    <property type="term" value="F:U3 snoRNA binding"/>
    <property type="evidence" value="ECO:0007669"/>
    <property type="project" value="TreeGrafter"/>
</dbReference>
<protein>
    <submittedName>
        <fullName evidence="14">Ribosome assembly protein BSM1</fullName>
    </submittedName>
</protein>
<dbReference type="GeneID" id="8848391"/>
<dbReference type="FunCoup" id="D2V454">
    <property type="interactions" value="839"/>
</dbReference>
<dbReference type="InParanoid" id="D2V454"/>
<dbReference type="GO" id="GO:0005524">
    <property type="term" value="F:ATP binding"/>
    <property type="evidence" value="ECO:0007669"/>
    <property type="project" value="UniProtKB-KW"/>
</dbReference>
<dbReference type="InterPro" id="IPR037875">
    <property type="entry name" value="Bms1_N"/>
</dbReference>
<dbReference type="GO" id="GO:0005654">
    <property type="term" value="C:nucleoplasm"/>
    <property type="evidence" value="ECO:0007669"/>
    <property type="project" value="UniProtKB-ARBA"/>
</dbReference>
<dbReference type="RefSeq" id="XP_002681065.1">
    <property type="nucleotide sequence ID" value="XM_002681019.1"/>
</dbReference>
<dbReference type="GO" id="GO:0032040">
    <property type="term" value="C:small-subunit processome"/>
    <property type="evidence" value="ECO:0007669"/>
    <property type="project" value="UniProtKB-ARBA"/>
</dbReference>
<feature type="region of interest" description="Disordered" evidence="12">
    <location>
        <begin position="593"/>
        <end position="681"/>
    </location>
</feature>
<proteinExistence type="inferred from homology"/>
<evidence type="ECO:0000256" key="12">
    <source>
        <dbReference type="SAM" id="MobiDB-lite"/>
    </source>
</evidence>
<feature type="region of interest" description="Disordered" evidence="12">
    <location>
        <begin position="795"/>
        <end position="827"/>
    </location>
</feature>
<feature type="region of interest" description="Disordered" evidence="12">
    <location>
        <begin position="1"/>
        <end position="58"/>
    </location>
</feature>
<evidence type="ECO:0000256" key="6">
    <source>
        <dbReference type="ARBA" id="ARBA00022840"/>
    </source>
</evidence>
<dbReference type="FunFam" id="3.40.50.300:FF:000105">
    <property type="entry name" value="BMS1 ribosome biogenesis factor"/>
    <property type="match status" value="1"/>
</dbReference>
<feature type="compositionally biased region" description="Basic residues" evidence="12">
    <location>
        <begin position="21"/>
        <end position="41"/>
    </location>
</feature>
<feature type="compositionally biased region" description="Polar residues" evidence="12">
    <location>
        <begin position="634"/>
        <end position="646"/>
    </location>
</feature>
<dbReference type="OrthoDB" id="10260897at2759"/>